<protein>
    <submittedName>
        <fullName evidence="1">Uncharacterized protein</fullName>
    </submittedName>
</protein>
<dbReference type="Proteomes" id="UP000267614">
    <property type="component" value="Chromosome"/>
</dbReference>
<proteinExistence type="predicted"/>
<reference evidence="1 2" key="1">
    <citation type="submission" date="2018-11" db="EMBL/GenBank/DDBJ databases">
        <title>Complete genome sequence of multidrug-resistant Aeromonas veronii strain MS-18-37.</title>
        <authorList>
            <person name="Abdelhamed H."/>
            <person name="Lawrence M."/>
            <person name="Waldbieser G."/>
        </authorList>
    </citation>
    <scope>NUCLEOTIDE SEQUENCE [LARGE SCALE GENOMIC DNA]</scope>
    <source>
        <strain evidence="1 2">MS-18-37</strain>
    </source>
</reference>
<evidence type="ECO:0000313" key="2">
    <source>
        <dbReference type="Proteomes" id="UP000267614"/>
    </source>
</evidence>
<dbReference type="EMBL" id="CP033604">
    <property type="protein sequence ID" value="AYV36594.1"/>
    <property type="molecule type" value="Genomic_DNA"/>
</dbReference>
<name>A0AAN1UP66_AERVE</name>
<dbReference type="AlphaFoldDB" id="A0AAN1UP66"/>
<evidence type="ECO:0000313" key="1">
    <source>
        <dbReference type="EMBL" id="AYV36594.1"/>
    </source>
</evidence>
<accession>A0AAN1UP66</accession>
<gene>
    <name evidence="1" type="ORF">EFI48_07085</name>
</gene>
<sequence>MLPETHVIFDCQAAFTMDVAEQFINDLLEDEPLFGKSGSYMSRQAERIFDGEVSIVEFRATTEEKIKNGEIVYNKTLLGGCTNINGCDCRILGEFTDCLSSDCAVIKRDKVEKQILEIQKAMQFYAPKDGEYQVLEAELDSLNKFKKYQMNKD</sequence>
<organism evidence="1 2">
    <name type="scientific">Aeromonas veronii</name>
    <dbReference type="NCBI Taxonomy" id="654"/>
    <lineage>
        <taxon>Bacteria</taxon>
        <taxon>Pseudomonadati</taxon>
        <taxon>Pseudomonadota</taxon>
        <taxon>Gammaproteobacteria</taxon>
        <taxon>Aeromonadales</taxon>
        <taxon>Aeromonadaceae</taxon>
        <taxon>Aeromonas</taxon>
    </lineage>
</organism>